<proteinExistence type="inferred from homology"/>
<dbReference type="InParanoid" id="A0A1Y2GK63"/>
<keyword evidence="6" id="KW-0498">Mitosis</keyword>
<keyword evidence="11" id="KW-1185">Reference proteome</keyword>
<dbReference type="PANTHER" id="PTHR31570">
    <property type="entry name" value="HAUS AUGMIN-LIKE COMPLEX SUBUNIT 1"/>
    <property type="match status" value="1"/>
</dbReference>
<evidence type="ECO:0000256" key="7">
    <source>
        <dbReference type="ARBA" id="ARBA00023054"/>
    </source>
</evidence>
<dbReference type="GO" id="GO:0005874">
    <property type="term" value="C:microtubule"/>
    <property type="evidence" value="ECO:0007669"/>
    <property type="project" value="UniProtKB-KW"/>
</dbReference>
<evidence type="ECO:0000256" key="1">
    <source>
        <dbReference type="ARBA" id="ARBA00004186"/>
    </source>
</evidence>
<dbReference type="GO" id="GO:0005819">
    <property type="term" value="C:spindle"/>
    <property type="evidence" value="ECO:0007669"/>
    <property type="project" value="UniProtKB-SubCell"/>
</dbReference>
<evidence type="ECO:0000256" key="2">
    <source>
        <dbReference type="ARBA" id="ARBA00005479"/>
    </source>
</evidence>
<comment type="caution">
    <text evidence="10">The sequence shown here is derived from an EMBL/GenBank/DDBJ whole genome shotgun (WGS) entry which is preliminary data.</text>
</comment>
<evidence type="ECO:0000256" key="9">
    <source>
        <dbReference type="ARBA" id="ARBA00023306"/>
    </source>
</evidence>
<dbReference type="GeneID" id="33569715"/>
<evidence type="ECO:0008006" key="12">
    <source>
        <dbReference type="Google" id="ProtNLM"/>
    </source>
</evidence>
<dbReference type="GO" id="GO:0051225">
    <property type="term" value="P:spindle assembly"/>
    <property type="evidence" value="ECO:0007669"/>
    <property type="project" value="InterPro"/>
</dbReference>
<evidence type="ECO:0000256" key="6">
    <source>
        <dbReference type="ARBA" id="ARBA00022776"/>
    </source>
</evidence>
<keyword evidence="4" id="KW-0132">Cell division</keyword>
<dbReference type="RefSeq" id="XP_021880480.1">
    <property type="nucleotide sequence ID" value="XM_022027872.1"/>
</dbReference>
<name>A0A1Y2GK63_9FUNG</name>
<dbReference type="PANTHER" id="PTHR31570:SF1">
    <property type="entry name" value="HAUS AUGMIN-LIKE COMPLEX SUBUNIT 1"/>
    <property type="match status" value="1"/>
</dbReference>
<evidence type="ECO:0000256" key="5">
    <source>
        <dbReference type="ARBA" id="ARBA00022701"/>
    </source>
</evidence>
<evidence type="ECO:0000256" key="4">
    <source>
        <dbReference type="ARBA" id="ARBA00022618"/>
    </source>
</evidence>
<keyword evidence="7" id="KW-0175">Coiled coil</keyword>
<dbReference type="AlphaFoldDB" id="A0A1Y2GK63"/>
<organism evidence="10 11">
    <name type="scientific">Lobosporangium transversale</name>
    <dbReference type="NCBI Taxonomy" id="64571"/>
    <lineage>
        <taxon>Eukaryota</taxon>
        <taxon>Fungi</taxon>
        <taxon>Fungi incertae sedis</taxon>
        <taxon>Mucoromycota</taxon>
        <taxon>Mortierellomycotina</taxon>
        <taxon>Mortierellomycetes</taxon>
        <taxon>Mortierellales</taxon>
        <taxon>Mortierellaceae</taxon>
        <taxon>Lobosporangium</taxon>
    </lineage>
</organism>
<sequence>MHKSIPLSSSHFVKENKLLPTLSQPHSAAWIQIDEWLKTKYSTGKVPPFERTEGAAKALLQLLQLNKAQDEYINQVLKELIQFSNQYRAKDTRLKENLQIFDLDKDRLPTSSQQALSRLSELAMLLGISDTTLPSFQQGFSQLHLDALKYFHVQKNNQLQLNTIEEHQQEAKQGLDRLLKLKQRLIKQRETKGDIEQRVWRRSTELSRIQINENIRLLEQILNTQRENGLVDVETQGLTIAQLENQQNMIHGLEQQLKVQGKTLTAYQDIPPDYMLAQLKIQESVSRLKELTIERDSMLTQLADDL</sequence>
<protein>
    <recommendedName>
        <fullName evidence="12">HAUS augmin-like complex subunit 1</fullName>
    </recommendedName>
</protein>
<dbReference type="EMBL" id="MCFF01000023">
    <property type="protein sequence ID" value="ORZ13399.1"/>
    <property type="molecule type" value="Genomic_DNA"/>
</dbReference>
<dbReference type="GO" id="GO:0051301">
    <property type="term" value="P:cell division"/>
    <property type="evidence" value="ECO:0007669"/>
    <property type="project" value="UniProtKB-KW"/>
</dbReference>
<evidence type="ECO:0000256" key="3">
    <source>
        <dbReference type="ARBA" id="ARBA00022490"/>
    </source>
</evidence>
<comment type="similarity">
    <text evidence="2">Belongs to the HAUS1 family.</text>
</comment>
<evidence type="ECO:0000256" key="8">
    <source>
        <dbReference type="ARBA" id="ARBA00023212"/>
    </source>
</evidence>
<dbReference type="InterPro" id="IPR026243">
    <property type="entry name" value="HAUS1"/>
</dbReference>
<accession>A0A1Y2GK63</accession>
<keyword evidence="5" id="KW-0493">Microtubule</keyword>
<evidence type="ECO:0000313" key="10">
    <source>
        <dbReference type="EMBL" id="ORZ13399.1"/>
    </source>
</evidence>
<reference evidence="10 11" key="1">
    <citation type="submission" date="2016-07" db="EMBL/GenBank/DDBJ databases">
        <title>Pervasive Adenine N6-methylation of Active Genes in Fungi.</title>
        <authorList>
            <consortium name="DOE Joint Genome Institute"/>
            <person name="Mondo S.J."/>
            <person name="Dannebaum R.O."/>
            <person name="Kuo R.C."/>
            <person name="Labutti K."/>
            <person name="Haridas S."/>
            <person name="Kuo A."/>
            <person name="Salamov A."/>
            <person name="Ahrendt S.R."/>
            <person name="Lipzen A."/>
            <person name="Sullivan W."/>
            <person name="Andreopoulos W.B."/>
            <person name="Clum A."/>
            <person name="Lindquist E."/>
            <person name="Daum C."/>
            <person name="Ramamoorthy G.K."/>
            <person name="Gryganskyi A."/>
            <person name="Culley D."/>
            <person name="Magnuson J.K."/>
            <person name="James T.Y."/>
            <person name="O'Malley M.A."/>
            <person name="Stajich J.E."/>
            <person name="Spatafora J.W."/>
            <person name="Visel A."/>
            <person name="Grigoriev I.V."/>
        </authorList>
    </citation>
    <scope>NUCLEOTIDE SEQUENCE [LARGE SCALE GENOMIC DNA]</scope>
    <source>
        <strain evidence="10 11">NRRL 3116</strain>
    </source>
</reference>
<keyword evidence="3" id="KW-0963">Cytoplasm</keyword>
<dbReference type="Pfam" id="PF25762">
    <property type="entry name" value="HAUS1"/>
    <property type="match status" value="1"/>
</dbReference>
<comment type="subcellular location">
    <subcellularLocation>
        <location evidence="1">Cytoplasm</location>
        <location evidence="1">Cytoskeleton</location>
        <location evidence="1">Spindle</location>
    </subcellularLocation>
</comment>
<dbReference type="GO" id="GO:0070652">
    <property type="term" value="C:HAUS complex"/>
    <property type="evidence" value="ECO:0007669"/>
    <property type="project" value="InterPro"/>
</dbReference>
<dbReference type="OrthoDB" id="5372507at2759"/>
<keyword evidence="8" id="KW-0206">Cytoskeleton</keyword>
<dbReference type="PRINTS" id="PR02087">
    <property type="entry name" value="HAUSAUGMINL1"/>
</dbReference>
<dbReference type="GO" id="GO:0005829">
    <property type="term" value="C:cytosol"/>
    <property type="evidence" value="ECO:0007669"/>
    <property type="project" value="TreeGrafter"/>
</dbReference>
<keyword evidence="9" id="KW-0131">Cell cycle</keyword>
<dbReference type="Proteomes" id="UP000193648">
    <property type="component" value="Unassembled WGS sequence"/>
</dbReference>
<evidence type="ECO:0000313" key="11">
    <source>
        <dbReference type="Proteomes" id="UP000193648"/>
    </source>
</evidence>
<gene>
    <name evidence="10" type="ORF">BCR41DRAFT_387218</name>
</gene>
<dbReference type="STRING" id="64571.A0A1Y2GK63"/>